<dbReference type="AlphaFoldDB" id="A0A6G0HHX8"/>
<evidence type="ECO:0000313" key="2">
    <source>
        <dbReference type="EMBL" id="KAE8278693.1"/>
    </source>
</evidence>
<name>A0A6G0HHX8_LARCR</name>
<dbReference type="EMBL" id="REGW02000024">
    <property type="protein sequence ID" value="KAE8278693.1"/>
    <property type="molecule type" value="Genomic_DNA"/>
</dbReference>
<proteinExistence type="predicted"/>
<evidence type="ECO:0000256" key="1">
    <source>
        <dbReference type="SAM" id="MobiDB-lite"/>
    </source>
</evidence>
<feature type="compositionally biased region" description="Acidic residues" evidence="1">
    <location>
        <begin position="82"/>
        <end position="95"/>
    </location>
</feature>
<feature type="region of interest" description="Disordered" evidence="1">
    <location>
        <begin position="1"/>
        <end position="122"/>
    </location>
</feature>
<feature type="compositionally biased region" description="Polar residues" evidence="1">
    <location>
        <begin position="15"/>
        <end position="24"/>
    </location>
</feature>
<dbReference type="Proteomes" id="UP000424527">
    <property type="component" value="Unassembled WGS sequence"/>
</dbReference>
<protein>
    <submittedName>
        <fullName evidence="2">Uncharacterized protein</fullName>
    </submittedName>
</protein>
<dbReference type="PANTHER" id="PTHR33480:SF1">
    <property type="entry name" value="TYR RECOMBINASE DOMAIN-CONTAINING PROTEIN"/>
    <property type="match status" value="1"/>
</dbReference>
<dbReference type="PANTHER" id="PTHR33480">
    <property type="entry name" value="SET DOMAIN-CONTAINING PROTEIN-RELATED"/>
    <property type="match status" value="1"/>
</dbReference>
<feature type="compositionally biased region" description="Basic and acidic residues" evidence="1">
    <location>
        <begin position="35"/>
        <end position="44"/>
    </location>
</feature>
<gene>
    <name evidence="2" type="ORF">D5F01_LYC23610</name>
</gene>
<feature type="compositionally biased region" description="Basic and acidic residues" evidence="1">
    <location>
        <begin position="68"/>
        <end position="81"/>
    </location>
</feature>
<organism evidence="2 3">
    <name type="scientific">Larimichthys crocea</name>
    <name type="common">Large yellow croaker</name>
    <name type="synonym">Pseudosciaena crocea</name>
    <dbReference type="NCBI Taxonomy" id="215358"/>
    <lineage>
        <taxon>Eukaryota</taxon>
        <taxon>Metazoa</taxon>
        <taxon>Chordata</taxon>
        <taxon>Craniata</taxon>
        <taxon>Vertebrata</taxon>
        <taxon>Euteleostomi</taxon>
        <taxon>Actinopterygii</taxon>
        <taxon>Neopterygii</taxon>
        <taxon>Teleostei</taxon>
        <taxon>Neoteleostei</taxon>
        <taxon>Acanthomorphata</taxon>
        <taxon>Eupercaria</taxon>
        <taxon>Sciaenidae</taxon>
        <taxon>Larimichthys</taxon>
    </lineage>
</organism>
<reference evidence="2 3" key="1">
    <citation type="submission" date="2019-07" db="EMBL/GenBank/DDBJ databases">
        <title>Chromosome genome assembly for large yellow croaker.</title>
        <authorList>
            <person name="Xiao S."/>
        </authorList>
    </citation>
    <scope>NUCLEOTIDE SEQUENCE [LARGE SCALE GENOMIC DNA]</scope>
    <source>
        <strain evidence="2">JMULYC20181020</strain>
        <tissue evidence="2">Muscle</tissue>
    </source>
</reference>
<keyword evidence="3" id="KW-1185">Reference proteome</keyword>
<evidence type="ECO:0000313" key="3">
    <source>
        <dbReference type="Proteomes" id="UP000424527"/>
    </source>
</evidence>
<comment type="caution">
    <text evidence="2">The sequence shown here is derived from an EMBL/GenBank/DDBJ whole genome shotgun (WGS) entry which is preliminary data.</text>
</comment>
<accession>A0A6G0HHX8</accession>
<sequence>MGGHRWVRTLVRPSATHTSDTHGCQNKRAGQEGGGHNRDNELKVPHQHLMPTLRKRREGSEVDDDGDSVLRPERPDPRSEEECSDIDDLIIDESPETGPAKRPSEQNKAEKKKESPKVKVKRPWSEAERKVVKKHLGEFMAEHRVPGKEDCLRCINEGKVFGQRSWTDVKNFVRNIIVTLNTRSASRNLK</sequence>
<feature type="compositionally biased region" description="Basic and acidic residues" evidence="1">
    <location>
        <begin position="102"/>
        <end position="122"/>
    </location>
</feature>